<reference evidence="2" key="1">
    <citation type="submission" date="2021-02" db="EMBL/GenBank/DDBJ databases">
        <authorList>
            <person name="Nowell W R."/>
        </authorList>
    </citation>
    <scope>NUCLEOTIDE SEQUENCE</scope>
</reference>
<sequence length="257" mass="28877">MLTDDDWNHLIATCNVLELLNQACGLLSGQRYHTLALSYNVSCGIHGALSKPSSSVHASIENVVKKNLLCGFQNHFDDKLSAEQKNALLIAAYLDPHSFLRMTVDCRKIAEDLILNKINYDIAAGPNRDTSIINTIQKQVNDPLDIFLANCGMSQDVPSITMHPLQQRSAMEELSFYVDRLKVNQLFKEFWNTYNEDLPRMAALVRAYNMRPASSVPSEALFSVAEYVHRKHRSSLGSDTLRYSMVLRDSNIVASLV</sequence>
<dbReference type="Proteomes" id="UP000663860">
    <property type="component" value="Unassembled WGS sequence"/>
</dbReference>
<dbReference type="EMBL" id="CAJNOE010001185">
    <property type="protein sequence ID" value="CAF1398331.1"/>
    <property type="molecule type" value="Genomic_DNA"/>
</dbReference>
<dbReference type="InterPro" id="IPR008906">
    <property type="entry name" value="HATC_C_dom"/>
</dbReference>
<dbReference type="Pfam" id="PF05699">
    <property type="entry name" value="Dimer_Tnp_hAT"/>
    <property type="match status" value="1"/>
</dbReference>
<evidence type="ECO:0000313" key="3">
    <source>
        <dbReference type="EMBL" id="CAF4071661.1"/>
    </source>
</evidence>
<protein>
    <recommendedName>
        <fullName evidence="1">HAT C-terminal dimerisation domain-containing protein</fullName>
    </recommendedName>
</protein>
<evidence type="ECO:0000259" key="1">
    <source>
        <dbReference type="Pfam" id="PF05699"/>
    </source>
</evidence>
<organism evidence="2 4">
    <name type="scientific">Adineta steineri</name>
    <dbReference type="NCBI Taxonomy" id="433720"/>
    <lineage>
        <taxon>Eukaryota</taxon>
        <taxon>Metazoa</taxon>
        <taxon>Spiralia</taxon>
        <taxon>Gnathifera</taxon>
        <taxon>Rotifera</taxon>
        <taxon>Eurotatoria</taxon>
        <taxon>Bdelloidea</taxon>
        <taxon>Adinetida</taxon>
        <taxon>Adinetidae</taxon>
        <taxon>Adineta</taxon>
    </lineage>
</organism>
<proteinExistence type="predicted"/>
<dbReference type="Proteomes" id="UP000663868">
    <property type="component" value="Unassembled WGS sequence"/>
</dbReference>
<accession>A0A815KPG3</accession>
<name>A0A815KPG3_9BILA</name>
<dbReference type="SUPFAM" id="SSF53098">
    <property type="entry name" value="Ribonuclease H-like"/>
    <property type="match status" value="1"/>
</dbReference>
<feature type="domain" description="HAT C-terminal dimerisation" evidence="1">
    <location>
        <begin position="189"/>
        <end position="248"/>
    </location>
</feature>
<dbReference type="AlphaFoldDB" id="A0A815KPG3"/>
<dbReference type="InterPro" id="IPR012337">
    <property type="entry name" value="RNaseH-like_sf"/>
</dbReference>
<gene>
    <name evidence="2" type="ORF">IZO911_LOCUS39347</name>
    <name evidence="3" type="ORF">KXQ929_LOCUS32783</name>
</gene>
<dbReference type="PANTHER" id="PTHR23272">
    <property type="entry name" value="BED FINGER-RELATED"/>
    <property type="match status" value="1"/>
</dbReference>
<comment type="caution">
    <text evidence="2">The sequence shown here is derived from an EMBL/GenBank/DDBJ whole genome shotgun (WGS) entry which is preliminary data.</text>
</comment>
<dbReference type="EMBL" id="CAJOBB010004047">
    <property type="protein sequence ID" value="CAF4071661.1"/>
    <property type="molecule type" value="Genomic_DNA"/>
</dbReference>
<dbReference type="GO" id="GO:0046983">
    <property type="term" value="F:protein dimerization activity"/>
    <property type="evidence" value="ECO:0007669"/>
    <property type="project" value="InterPro"/>
</dbReference>
<evidence type="ECO:0000313" key="4">
    <source>
        <dbReference type="Proteomes" id="UP000663860"/>
    </source>
</evidence>
<evidence type="ECO:0000313" key="2">
    <source>
        <dbReference type="EMBL" id="CAF1398331.1"/>
    </source>
</evidence>